<organism evidence="1 2">
    <name type="scientific">Aspergillus pseudotamarii</name>
    <dbReference type="NCBI Taxonomy" id="132259"/>
    <lineage>
        <taxon>Eukaryota</taxon>
        <taxon>Fungi</taxon>
        <taxon>Dikarya</taxon>
        <taxon>Ascomycota</taxon>
        <taxon>Pezizomycotina</taxon>
        <taxon>Eurotiomycetes</taxon>
        <taxon>Eurotiomycetidae</taxon>
        <taxon>Eurotiales</taxon>
        <taxon>Aspergillaceae</taxon>
        <taxon>Aspergillus</taxon>
        <taxon>Aspergillus subgen. Circumdati</taxon>
    </lineage>
</organism>
<sequence>MPEALLSRKHGSRRSIMCHLYPASRISLAWFAGNLSLQLLCICCAFLATCLGDPSCTDGVSRHGEVSLALPVFWEITA</sequence>
<accession>A0A5N6SG17</accession>
<dbReference type="EMBL" id="ML743635">
    <property type="protein sequence ID" value="KAE8132333.1"/>
    <property type="molecule type" value="Genomic_DNA"/>
</dbReference>
<evidence type="ECO:0000313" key="1">
    <source>
        <dbReference type="EMBL" id="KAE8132333.1"/>
    </source>
</evidence>
<keyword evidence="2" id="KW-1185">Reference proteome</keyword>
<dbReference type="GeneID" id="43636846"/>
<reference evidence="1 2" key="1">
    <citation type="submission" date="2019-04" db="EMBL/GenBank/DDBJ databases">
        <title>Friends and foes A comparative genomics study of 23 Aspergillus species from section Flavi.</title>
        <authorList>
            <consortium name="DOE Joint Genome Institute"/>
            <person name="Kjaerbolling I."/>
            <person name="Vesth T."/>
            <person name="Frisvad J.C."/>
            <person name="Nybo J.L."/>
            <person name="Theobald S."/>
            <person name="Kildgaard S."/>
            <person name="Isbrandt T."/>
            <person name="Kuo A."/>
            <person name="Sato A."/>
            <person name="Lyhne E.K."/>
            <person name="Kogle M.E."/>
            <person name="Wiebenga A."/>
            <person name="Kun R.S."/>
            <person name="Lubbers R.J."/>
            <person name="Makela M.R."/>
            <person name="Barry K."/>
            <person name="Chovatia M."/>
            <person name="Clum A."/>
            <person name="Daum C."/>
            <person name="Haridas S."/>
            <person name="He G."/>
            <person name="LaButti K."/>
            <person name="Lipzen A."/>
            <person name="Mondo S."/>
            <person name="Riley R."/>
            <person name="Salamov A."/>
            <person name="Simmons B.A."/>
            <person name="Magnuson J.K."/>
            <person name="Henrissat B."/>
            <person name="Mortensen U.H."/>
            <person name="Larsen T.O."/>
            <person name="Devries R.P."/>
            <person name="Grigoriev I.V."/>
            <person name="Machida M."/>
            <person name="Baker S.E."/>
            <person name="Andersen M.R."/>
        </authorList>
    </citation>
    <scope>NUCLEOTIDE SEQUENCE [LARGE SCALE GENOMIC DNA]</scope>
    <source>
        <strain evidence="1 2">CBS 117625</strain>
    </source>
</reference>
<proteinExistence type="predicted"/>
<dbReference type="Proteomes" id="UP000325672">
    <property type="component" value="Unassembled WGS sequence"/>
</dbReference>
<evidence type="ECO:0000313" key="2">
    <source>
        <dbReference type="Proteomes" id="UP000325672"/>
    </source>
</evidence>
<dbReference type="RefSeq" id="XP_031908396.1">
    <property type="nucleotide sequence ID" value="XM_032052636.1"/>
</dbReference>
<dbReference type="AlphaFoldDB" id="A0A5N6SG17"/>
<gene>
    <name evidence="1" type="ORF">BDV38DRAFT_212203</name>
</gene>
<protein>
    <submittedName>
        <fullName evidence="1">Uncharacterized protein</fullName>
    </submittedName>
</protein>
<name>A0A5N6SG17_ASPPS</name>